<dbReference type="EMBL" id="AC155885">
    <property type="protein sequence ID" value="ABN08216.1"/>
    <property type="molecule type" value="Genomic_DNA"/>
</dbReference>
<reference evidence="3" key="3">
    <citation type="journal article" date="2018" name="Nat. Plants">
        <title>Whole-genome landscape of Medicago truncatula symbiotic genes.</title>
        <authorList>
            <person name="Pecrix Y."/>
            <person name="Staton S.E."/>
            <person name="Sallet E."/>
            <person name="Lelandais-Briere C."/>
            <person name="Moreau S."/>
            <person name="Carrere S."/>
            <person name="Blein T."/>
            <person name="Jardinaud M.F."/>
            <person name="Latrasse D."/>
            <person name="Zouine M."/>
            <person name="Zahm M."/>
            <person name="Kreplak J."/>
            <person name="Mayjonade B."/>
            <person name="Satge C."/>
            <person name="Perez M."/>
            <person name="Cauet S."/>
            <person name="Marande W."/>
            <person name="Chantry-Darmon C."/>
            <person name="Lopez-Roques C."/>
            <person name="Bouchez O."/>
            <person name="Berard A."/>
            <person name="Debelle F."/>
            <person name="Munos S."/>
            <person name="Bendahmane A."/>
            <person name="Berges H."/>
            <person name="Niebel A."/>
            <person name="Buitink J."/>
            <person name="Frugier F."/>
            <person name="Benhamed M."/>
            <person name="Crespi M."/>
            <person name="Gouzy J."/>
            <person name="Gamas P."/>
        </authorList>
    </citation>
    <scope>NUCLEOTIDE SEQUENCE [LARGE SCALE GENOMIC DNA]</scope>
    <source>
        <strain evidence="3">cv. Jemalong A17</strain>
    </source>
</reference>
<protein>
    <submittedName>
        <fullName evidence="1">Uncharacterized protein</fullName>
    </submittedName>
</protein>
<sequence>MTEKPAEYSFVGLLTVLCDEGICNEAANMSKLADDSKIFVIMMNIRSLKCKFHIFWPSILTLNLTFC</sequence>
<dbReference type="Gramene" id="rna42539">
    <property type="protein sequence ID" value="RHN47888.1"/>
    <property type="gene ID" value="gene42539"/>
</dbReference>
<evidence type="ECO:0000313" key="3">
    <source>
        <dbReference type="Proteomes" id="UP000265566"/>
    </source>
</evidence>
<evidence type="ECO:0000313" key="2">
    <source>
        <dbReference type="EMBL" id="RHN47888.1"/>
    </source>
</evidence>
<reference evidence="2" key="4">
    <citation type="journal article" date="2018" name="Nat. Plants">
        <title>Whole-genome landscape of Medicago truncatula symbiotic genes.</title>
        <authorList>
            <person name="Pecrix Y."/>
            <person name="Gamas P."/>
            <person name="Carrere S."/>
        </authorList>
    </citation>
    <scope>NUCLEOTIDE SEQUENCE</scope>
    <source>
        <tissue evidence="2">Leaves</tissue>
    </source>
</reference>
<proteinExistence type="predicted"/>
<dbReference type="AlphaFoldDB" id="A2Q3L6"/>
<evidence type="ECO:0000313" key="1">
    <source>
        <dbReference type="EMBL" id="ABN08216.1"/>
    </source>
</evidence>
<reference evidence="1" key="2">
    <citation type="submission" date="2007-03" db="EMBL/GenBank/DDBJ databases">
        <authorList>
            <consortium name="The International Medicago Genome Annotation Group"/>
        </authorList>
    </citation>
    <scope>NUCLEOTIDE SEQUENCE</scope>
</reference>
<accession>A2Q3L6</accession>
<organism evidence="1">
    <name type="scientific">Medicago truncatula</name>
    <name type="common">Barrel medic</name>
    <name type="synonym">Medicago tribuloides</name>
    <dbReference type="NCBI Taxonomy" id="3880"/>
    <lineage>
        <taxon>Eukaryota</taxon>
        <taxon>Viridiplantae</taxon>
        <taxon>Streptophyta</taxon>
        <taxon>Embryophyta</taxon>
        <taxon>Tracheophyta</taxon>
        <taxon>Spermatophyta</taxon>
        <taxon>Magnoliopsida</taxon>
        <taxon>eudicotyledons</taxon>
        <taxon>Gunneridae</taxon>
        <taxon>Pentapetalae</taxon>
        <taxon>rosids</taxon>
        <taxon>fabids</taxon>
        <taxon>Fabales</taxon>
        <taxon>Fabaceae</taxon>
        <taxon>Papilionoideae</taxon>
        <taxon>50 kb inversion clade</taxon>
        <taxon>NPAAA clade</taxon>
        <taxon>Hologalegina</taxon>
        <taxon>IRL clade</taxon>
        <taxon>Trifolieae</taxon>
        <taxon>Medicago</taxon>
    </lineage>
</organism>
<reference evidence="1" key="1">
    <citation type="submission" date="2005-03" db="EMBL/GenBank/DDBJ databases">
        <authorList>
            <person name="Town C.D."/>
        </authorList>
    </citation>
    <scope>NUCLEOTIDE SEQUENCE</scope>
</reference>
<name>A2Q3L6_MEDTR</name>
<gene>
    <name evidence="1" type="ORF">MtrDRAFT_AC155885g3v2</name>
    <name evidence="2" type="ORF">MtrunA17_Chr7g0257851</name>
</gene>
<dbReference type="Proteomes" id="UP000265566">
    <property type="component" value="Chromosome 7"/>
</dbReference>
<dbReference type="EMBL" id="PSQE01000007">
    <property type="protein sequence ID" value="RHN47888.1"/>
    <property type="molecule type" value="Genomic_DNA"/>
</dbReference>